<dbReference type="InParanoid" id="A0A3N4LT75"/>
<keyword evidence="2" id="KW-1185">Reference proteome</keyword>
<evidence type="ECO:0000313" key="2">
    <source>
        <dbReference type="Proteomes" id="UP000267821"/>
    </source>
</evidence>
<dbReference type="EMBL" id="ML121561">
    <property type="protein sequence ID" value="RPB21205.1"/>
    <property type="molecule type" value="Genomic_DNA"/>
</dbReference>
<proteinExistence type="predicted"/>
<name>A0A3N4LT75_9PEZI</name>
<dbReference type="Proteomes" id="UP000267821">
    <property type="component" value="Unassembled WGS sequence"/>
</dbReference>
<evidence type="ECO:0000313" key="1">
    <source>
        <dbReference type="EMBL" id="RPB21205.1"/>
    </source>
</evidence>
<accession>A0A3N4LT75</accession>
<reference evidence="1 2" key="1">
    <citation type="journal article" date="2018" name="Nat. Ecol. Evol.">
        <title>Pezizomycetes genomes reveal the molecular basis of ectomycorrhizal truffle lifestyle.</title>
        <authorList>
            <person name="Murat C."/>
            <person name="Payen T."/>
            <person name="Noel B."/>
            <person name="Kuo A."/>
            <person name="Morin E."/>
            <person name="Chen J."/>
            <person name="Kohler A."/>
            <person name="Krizsan K."/>
            <person name="Balestrini R."/>
            <person name="Da Silva C."/>
            <person name="Montanini B."/>
            <person name="Hainaut M."/>
            <person name="Levati E."/>
            <person name="Barry K.W."/>
            <person name="Belfiori B."/>
            <person name="Cichocki N."/>
            <person name="Clum A."/>
            <person name="Dockter R.B."/>
            <person name="Fauchery L."/>
            <person name="Guy J."/>
            <person name="Iotti M."/>
            <person name="Le Tacon F."/>
            <person name="Lindquist E.A."/>
            <person name="Lipzen A."/>
            <person name="Malagnac F."/>
            <person name="Mello A."/>
            <person name="Molinier V."/>
            <person name="Miyauchi S."/>
            <person name="Poulain J."/>
            <person name="Riccioni C."/>
            <person name="Rubini A."/>
            <person name="Sitrit Y."/>
            <person name="Splivallo R."/>
            <person name="Traeger S."/>
            <person name="Wang M."/>
            <person name="Zifcakova L."/>
            <person name="Wipf D."/>
            <person name="Zambonelli A."/>
            <person name="Paolocci F."/>
            <person name="Nowrousian M."/>
            <person name="Ottonello S."/>
            <person name="Baldrian P."/>
            <person name="Spatafora J.W."/>
            <person name="Henrissat B."/>
            <person name="Nagy L.G."/>
            <person name="Aury J.M."/>
            <person name="Wincker P."/>
            <person name="Grigoriev I.V."/>
            <person name="Bonfante P."/>
            <person name="Martin F.M."/>
        </authorList>
    </citation>
    <scope>NUCLEOTIDE SEQUENCE [LARGE SCALE GENOMIC DNA]</scope>
    <source>
        <strain evidence="1 2">ATCC MYA-4762</strain>
    </source>
</reference>
<sequence length="175" mass="19345">MGLGPTIYKPNICPRNGTEDVTRIESRLDESHQSFTGRLNSPISTANGVAQVIYLYSGHHLSHGIYGNEYSGNDEQGIICNILAYAHTYQIVVEIFQTIGRITDIRTIVEATDTVTLGRLRMSVQTSSKRHSVDRMTSMLGSNGNSTHEDSHLLTSDDILAVLRARGREALENLQ</sequence>
<dbReference type="AlphaFoldDB" id="A0A3N4LT75"/>
<organism evidence="1 2">
    <name type="scientific">Terfezia boudieri ATCC MYA-4762</name>
    <dbReference type="NCBI Taxonomy" id="1051890"/>
    <lineage>
        <taxon>Eukaryota</taxon>
        <taxon>Fungi</taxon>
        <taxon>Dikarya</taxon>
        <taxon>Ascomycota</taxon>
        <taxon>Pezizomycotina</taxon>
        <taxon>Pezizomycetes</taxon>
        <taxon>Pezizales</taxon>
        <taxon>Pezizaceae</taxon>
        <taxon>Terfezia</taxon>
    </lineage>
</organism>
<gene>
    <name evidence="1" type="ORF">L211DRAFT_851578</name>
</gene>
<protein>
    <submittedName>
        <fullName evidence="1">Uncharacterized protein</fullName>
    </submittedName>
</protein>